<comment type="caution">
    <text evidence="20">Lacks conserved residue(s) required for the propagation of feature annotation.</text>
</comment>
<dbReference type="EMBL" id="EF676266">
    <property type="protein sequence ID" value="ABR16179.1"/>
    <property type="molecule type" value="mRNA"/>
</dbReference>
<feature type="binding site" evidence="19">
    <location>
        <position position="442"/>
    </location>
    <ligand>
        <name>Mn(2+)</name>
        <dbReference type="ChEBI" id="CHEBI:29035"/>
    </ligand>
</feature>
<dbReference type="PANTHER" id="PTHR13301">
    <property type="entry name" value="X-BOX TRANSCRIPTION FACTOR-RELATED"/>
    <property type="match status" value="1"/>
</dbReference>
<sequence length="546" mass="61925">MASNGNMNSQVCQVCGDNVGLDANGEPFVACHDCGFPVCRPCHQYEKDEGSQCCLHCKAPYQRHEGGPADEVEENGDPNFEKVEANSYGEESNRDDAFNDHEINNAETKDSNSKGVAWKERVESWKTKKSKKKTVASKTVNEGIPEQNMDQEMDEAMMAEAGQPLSCIIPIPRTKIQPYRMVIIVRLIVVGLFFNYRVLNPVESAYGLWLTSVICEIWFALSWILDQFPKWSPINRETFIDRLSLRFERPGEPCELAAVDFFVSTVDPLKEPPLVTANTVLSILAVDYPVEKVSCYVSDDGAAMLTFETMSETAEFARKWVPFCKNFNIEPRAPEFYFSLKVDYLKDKVQPNFVKERRAMKREYEEYKVRINALVAKARKTPDEGWIMQDGTSWPGNNSRDHPGMIQVFLGHTGAHDVEGNELPRLVYVSREKRPGYQHHKKAGAMNALVRVSAVLTNAPYLLNLDCDHYVNNSKAVREAMCFMMDPQVGRNVCYVQFPQRFDGIDRSDRYANRNTVFFDINMKGLDGIQGPVYVGTGCVFNRQAL</sequence>
<dbReference type="GO" id="GO:0016760">
    <property type="term" value="F:cellulose synthase (UDP-forming) activity"/>
    <property type="evidence" value="ECO:0007669"/>
    <property type="project" value="UniProtKB-EC"/>
</dbReference>
<comment type="cofactor">
    <cofactor evidence="20">
        <name>Zn(2+)</name>
        <dbReference type="ChEBI" id="CHEBI:29105"/>
    </cofactor>
    <text evidence="20">Binds 2 Zn(2+) ions per subunit.</text>
</comment>
<dbReference type="Pfam" id="PF03552">
    <property type="entry name" value="Cellulose_synt"/>
    <property type="match status" value="1"/>
</dbReference>
<evidence type="ECO:0000256" key="18">
    <source>
        <dbReference type="PIRSR" id="PIRSR605150-2"/>
    </source>
</evidence>
<evidence type="ECO:0000256" key="15">
    <source>
        <dbReference type="ARBA" id="ARBA00023211"/>
    </source>
</evidence>
<organism evidence="23">
    <name type="scientific">Picea sitchensis</name>
    <name type="common">Sitka spruce</name>
    <name type="synonym">Pinus sitchensis</name>
    <dbReference type="NCBI Taxonomy" id="3332"/>
    <lineage>
        <taxon>Eukaryota</taxon>
        <taxon>Viridiplantae</taxon>
        <taxon>Streptophyta</taxon>
        <taxon>Embryophyta</taxon>
        <taxon>Tracheophyta</taxon>
        <taxon>Spermatophyta</taxon>
        <taxon>Pinopsida</taxon>
        <taxon>Pinidae</taxon>
        <taxon>Conifers I</taxon>
        <taxon>Pinales</taxon>
        <taxon>Pinaceae</taxon>
        <taxon>Picea</taxon>
    </lineage>
</organism>
<keyword evidence="9 20" id="KW-0479">Metal-binding</keyword>
<feature type="transmembrane region" description="Helical" evidence="20">
    <location>
        <begin position="181"/>
        <end position="199"/>
    </location>
</feature>
<evidence type="ECO:0000256" key="2">
    <source>
        <dbReference type="ARBA" id="ARBA00004651"/>
    </source>
</evidence>
<dbReference type="Pfam" id="PF14569">
    <property type="entry name" value="zf-UDP"/>
    <property type="match status" value="1"/>
</dbReference>
<evidence type="ECO:0000256" key="17">
    <source>
        <dbReference type="ARBA" id="ARBA00048682"/>
    </source>
</evidence>
<evidence type="ECO:0000256" key="6">
    <source>
        <dbReference type="ARBA" id="ARBA00022676"/>
    </source>
</evidence>
<evidence type="ECO:0000256" key="12">
    <source>
        <dbReference type="ARBA" id="ARBA00022916"/>
    </source>
</evidence>
<dbReference type="FunFam" id="3.90.550.10:FF:000009">
    <property type="entry name" value="Cellulose synthase"/>
    <property type="match status" value="1"/>
</dbReference>
<name>B8LKJ9_PICSI</name>
<dbReference type="CAZy" id="GT2">
    <property type="family name" value="Glycosyltransferase Family 2"/>
</dbReference>
<evidence type="ECO:0000256" key="19">
    <source>
        <dbReference type="PIRSR" id="PIRSR605150-3"/>
    </source>
</evidence>
<evidence type="ECO:0000256" key="16">
    <source>
        <dbReference type="ARBA" id="ARBA00023316"/>
    </source>
</evidence>
<dbReference type="SUPFAM" id="SSF57850">
    <property type="entry name" value="RING/U-box"/>
    <property type="match status" value="1"/>
</dbReference>
<feature type="binding site" evidence="18">
    <location>
        <position position="271"/>
    </location>
    <ligand>
        <name>UDP-alpha-D-glucose</name>
        <dbReference type="ChEBI" id="CHEBI:58885"/>
    </ligand>
</feature>
<comment type="cofactor">
    <cofactor evidence="1">
        <name>Mn(2+)</name>
        <dbReference type="ChEBI" id="CHEBI:29035"/>
    </cofactor>
</comment>
<evidence type="ECO:0000256" key="3">
    <source>
        <dbReference type="ARBA" id="ARBA00004768"/>
    </source>
</evidence>
<dbReference type="InterPro" id="IPR005150">
    <property type="entry name" value="Cellulose_synth"/>
</dbReference>
<reference evidence="23" key="1">
    <citation type="submission" date="2007-06" db="EMBL/GenBank/DDBJ databases">
        <title>Full length cDNA sequences from Sitka Spruce (Picea sitchensis).</title>
        <authorList>
            <person name="Ralph S.G."/>
            <person name="Chun H.E."/>
            <person name="Liao N."/>
            <person name="Ali J."/>
            <person name="Reid K."/>
            <person name="Kolosova N."/>
            <person name="Cooper N."/>
            <person name="Cullis C."/>
            <person name="Jancsik S."/>
            <person name="Moore R."/>
            <person name="Mayo M."/>
            <person name="Wagner S."/>
            <person name="Holt R.A."/>
            <person name="Jones S.J.M."/>
            <person name="Marra M.A."/>
            <person name="Ritland C.E."/>
            <person name="Ritland K."/>
            <person name="Bohlmann J."/>
        </authorList>
    </citation>
    <scope>NUCLEOTIDE SEQUENCE</scope>
    <source>
        <tissue evidence="23">Green portion of the leader tissue</tissue>
    </source>
</reference>
<dbReference type="InterPro" id="IPR029044">
    <property type="entry name" value="Nucleotide-diphossugar_trans"/>
</dbReference>
<keyword evidence="11 20" id="KW-0862">Zinc</keyword>
<keyword evidence="14 20" id="KW-0472">Membrane</keyword>
<feature type="binding site" evidence="18">
    <location>
        <position position="441"/>
    </location>
    <ligand>
        <name>UDP-alpha-D-glucose</name>
        <dbReference type="ChEBI" id="CHEBI:58885"/>
    </ligand>
</feature>
<accession>B8LKJ9</accession>
<feature type="binding site" evidence="19">
    <location>
        <position position="466"/>
    </location>
    <ligand>
        <name>Mn(2+)</name>
        <dbReference type="ChEBI" id="CHEBI:29035"/>
    </ligand>
</feature>
<dbReference type="CDD" id="cd16617">
    <property type="entry name" value="mRING-HC-C4C4_CesA"/>
    <property type="match status" value="1"/>
</dbReference>
<keyword evidence="13 20" id="KW-1133">Transmembrane helix</keyword>
<dbReference type="Gene3D" id="3.30.40.10">
    <property type="entry name" value="Zinc/RING finger domain, C3HC4 (zinc finger)"/>
    <property type="match status" value="1"/>
</dbReference>
<comment type="similarity">
    <text evidence="4 20">Belongs to the glycosyltransferase 2 family. Plant cellulose synthase subfamily.</text>
</comment>
<evidence type="ECO:0000256" key="7">
    <source>
        <dbReference type="ARBA" id="ARBA00022679"/>
    </source>
</evidence>
<feature type="transmembrane region" description="Helical" evidence="20">
    <location>
        <begin position="205"/>
        <end position="225"/>
    </location>
</feature>
<dbReference type="GO" id="GO:0071555">
    <property type="term" value="P:cell wall organization"/>
    <property type="evidence" value="ECO:0007669"/>
    <property type="project" value="UniProtKB-KW"/>
</dbReference>
<keyword evidence="8 20" id="KW-0812">Transmembrane</keyword>
<feature type="binding site" evidence="18">
    <location>
        <position position="270"/>
    </location>
    <ligand>
        <name>UDP-alpha-D-glucose</name>
        <dbReference type="ChEBI" id="CHEBI:58885"/>
    </ligand>
</feature>
<feature type="binding site" evidence="18">
    <location>
        <position position="300"/>
    </location>
    <ligand>
        <name>UDP-alpha-D-glucose</name>
        <dbReference type="ChEBI" id="CHEBI:58885"/>
    </ligand>
</feature>
<comment type="pathway">
    <text evidence="3 20">Glycan metabolism; plant cellulose biosynthesis.</text>
</comment>
<evidence type="ECO:0000256" key="4">
    <source>
        <dbReference type="ARBA" id="ARBA00007548"/>
    </source>
</evidence>
<dbReference type="EC" id="2.4.1.12" evidence="20"/>
<feature type="region of interest" description="Disordered" evidence="21">
    <location>
        <begin position="88"/>
        <end position="115"/>
    </location>
</feature>
<dbReference type="GO" id="GO:0008270">
    <property type="term" value="F:zinc ion binding"/>
    <property type="evidence" value="ECO:0007669"/>
    <property type="project" value="UniProtKB-KW"/>
</dbReference>
<dbReference type="Gene3D" id="3.90.550.10">
    <property type="entry name" value="Spore Coat Polysaccharide Biosynthesis Protein SpsA, Chain A"/>
    <property type="match status" value="1"/>
</dbReference>
<keyword evidence="5 20" id="KW-1003">Cell membrane</keyword>
<dbReference type="InterPro" id="IPR027934">
    <property type="entry name" value="CES_Znf_RING"/>
</dbReference>
<dbReference type="InterPro" id="IPR013083">
    <property type="entry name" value="Znf_RING/FYVE/PHD"/>
</dbReference>
<keyword evidence="15" id="KW-0464">Manganese</keyword>
<protein>
    <recommendedName>
        <fullName evidence="20">Cellulose synthase</fullName>
        <ecNumber evidence="20">2.4.1.12</ecNumber>
    </recommendedName>
</protein>
<keyword evidence="10 20" id="KW-0863">Zinc-finger</keyword>
<feature type="domain" description="Cellulose synthase RING-type zinc finger" evidence="22">
    <location>
        <begin position="6"/>
        <end position="76"/>
    </location>
</feature>
<dbReference type="GO" id="GO:0030244">
    <property type="term" value="P:cellulose biosynthetic process"/>
    <property type="evidence" value="ECO:0007669"/>
    <property type="project" value="UniProtKB-KW"/>
</dbReference>
<keyword evidence="6 20" id="KW-0328">Glycosyltransferase</keyword>
<evidence type="ECO:0000256" key="21">
    <source>
        <dbReference type="SAM" id="MobiDB-lite"/>
    </source>
</evidence>
<evidence type="ECO:0000256" key="14">
    <source>
        <dbReference type="ARBA" id="ARBA00023136"/>
    </source>
</evidence>
<evidence type="ECO:0000256" key="13">
    <source>
        <dbReference type="ARBA" id="ARBA00022989"/>
    </source>
</evidence>
<dbReference type="AlphaFoldDB" id="B8LKJ9"/>
<dbReference type="UniPathway" id="UPA00695"/>
<evidence type="ECO:0000259" key="22">
    <source>
        <dbReference type="Pfam" id="PF14569"/>
    </source>
</evidence>
<comment type="subcellular location">
    <subcellularLocation>
        <location evidence="2 20">Cell membrane</location>
        <topology evidence="2 20">Multi-pass membrane protein</topology>
    </subcellularLocation>
</comment>
<feature type="binding site" evidence="18">
    <location>
        <position position="264"/>
    </location>
    <ligand>
        <name>UDP-alpha-D-glucose</name>
        <dbReference type="ChEBI" id="CHEBI:58885"/>
    </ligand>
</feature>
<keyword evidence="16 20" id="KW-0961">Cell wall biogenesis/degradation</keyword>
<evidence type="ECO:0000256" key="10">
    <source>
        <dbReference type="ARBA" id="ARBA00022771"/>
    </source>
</evidence>
<evidence type="ECO:0000256" key="8">
    <source>
        <dbReference type="ARBA" id="ARBA00022692"/>
    </source>
</evidence>
<feature type="compositionally biased region" description="Basic and acidic residues" evidence="21">
    <location>
        <begin position="91"/>
        <end position="115"/>
    </location>
</feature>
<evidence type="ECO:0000256" key="1">
    <source>
        <dbReference type="ARBA" id="ARBA00001936"/>
    </source>
</evidence>
<dbReference type="GO" id="GO:0005886">
    <property type="term" value="C:plasma membrane"/>
    <property type="evidence" value="ECO:0007669"/>
    <property type="project" value="UniProtKB-SubCell"/>
</dbReference>
<keyword evidence="12 20" id="KW-0135">Cellulose biosynthesis</keyword>
<comment type="catalytic activity">
    <reaction evidence="17 20">
        <text>[(1-&gt;4)-beta-D-glucosyl](n) + UDP-alpha-D-glucose = [(1-&gt;4)-beta-D-glucosyl](n+1) + UDP + H(+)</text>
        <dbReference type="Rhea" id="RHEA:19929"/>
        <dbReference type="Rhea" id="RHEA-COMP:10033"/>
        <dbReference type="Rhea" id="RHEA-COMP:10034"/>
        <dbReference type="ChEBI" id="CHEBI:15378"/>
        <dbReference type="ChEBI" id="CHEBI:18246"/>
        <dbReference type="ChEBI" id="CHEBI:58223"/>
        <dbReference type="ChEBI" id="CHEBI:58885"/>
        <dbReference type="EC" id="2.4.1.12"/>
    </reaction>
</comment>
<evidence type="ECO:0000256" key="20">
    <source>
        <dbReference type="RuleBase" id="RU361116"/>
    </source>
</evidence>
<evidence type="ECO:0000313" key="23">
    <source>
        <dbReference type="EMBL" id="ABR16179.1"/>
    </source>
</evidence>
<proteinExistence type="evidence at transcript level"/>
<evidence type="ECO:0000256" key="5">
    <source>
        <dbReference type="ARBA" id="ARBA00022475"/>
    </source>
</evidence>
<keyword evidence="7 20" id="KW-0808">Transferase</keyword>
<dbReference type="SUPFAM" id="SSF53448">
    <property type="entry name" value="Nucleotide-diphospho-sugar transferases"/>
    <property type="match status" value="1"/>
</dbReference>
<evidence type="ECO:0000256" key="11">
    <source>
        <dbReference type="ARBA" id="ARBA00022833"/>
    </source>
</evidence>
<evidence type="ECO:0000256" key="9">
    <source>
        <dbReference type="ARBA" id="ARBA00022723"/>
    </source>
</evidence>